<comment type="catalytic activity">
    <reaction evidence="4">
        <text>alpha-D-galactosyl-(1-&gt;3)-1D-myo-inositol + sucrose = raffinose + myo-inositol</text>
        <dbReference type="Rhea" id="RHEA:20161"/>
        <dbReference type="ChEBI" id="CHEBI:16634"/>
        <dbReference type="ChEBI" id="CHEBI:17268"/>
        <dbReference type="ChEBI" id="CHEBI:17505"/>
        <dbReference type="ChEBI" id="CHEBI:17992"/>
        <dbReference type="EC" id="2.4.1.82"/>
    </reaction>
</comment>
<keyword evidence="5" id="KW-0378">Hydrolase</keyword>
<dbReference type="EC" id="2.4.1.82" evidence="2"/>
<keyword evidence="6" id="KW-1185">Reference proteome</keyword>
<dbReference type="Gene3D" id="3.20.20.70">
    <property type="entry name" value="Aldolase class I"/>
    <property type="match status" value="1"/>
</dbReference>
<dbReference type="InterPro" id="IPR008811">
    <property type="entry name" value="Glycosyl_hydrolases_36"/>
</dbReference>
<dbReference type="InterPro" id="IPR013785">
    <property type="entry name" value="Aldolase_TIM"/>
</dbReference>
<evidence type="ECO:0000313" key="6">
    <source>
        <dbReference type="Proteomes" id="UP000237000"/>
    </source>
</evidence>
<comment type="similarity">
    <text evidence="1">Belongs to the glycosyl hydrolases 36 family.</text>
</comment>
<dbReference type="STRING" id="63057.A0A2P5EI54"/>
<dbReference type="Proteomes" id="UP000237000">
    <property type="component" value="Unassembled WGS sequence"/>
</dbReference>
<dbReference type="PANTHER" id="PTHR31268:SF10">
    <property type="entry name" value="GALACTINOL--SUCROSE GALACTOSYLTRANSFERASE"/>
    <property type="match status" value="1"/>
</dbReference>
<comment type="caution">
    <text evidence="5">The sequence shown here is derived from an EMBL/GenBank/DDBJ whole genome shotgun (WGS) entry which is preliminary data.</text>
</comment>
<organism evidence="5 6">
    <name type="scientific">Trema orientale</name>
    <name type="common">Charcoal tree</name>
    <name type="synonym">Celtis orientalis</name>
    <dbReference type="NCBI Taxonomy" id="63057"/>
    <lineage>
        <taxon>Eukaryota</taxon>
        <taxon>Viridiplantae</taxon>
        <taxon>Streptophyta</taxon>
        <taxon>Embryophyta</taxon>
        <taxon>Tracheophyta</taxon>
        <taxon>Spermatophyta</taxon>
        <taxon>Magnoliopsida</taxon>
        <taxon>eudicotyledons</taxon>
        <taxon>Gunneridae</taxon>
        <taxon>Pentapetalae</taxon>
        <taxon>rosids</taxon>
        <taxon>fabids</taxon>
        <taxon>Rosales</taxon>
        <taxon>Cannabaceae</taxon>
        <taxon>Trema</taxon>
    </lineage>
</organism>
<evidence type="ECO:0000256" key="2">
    <source>
        <dbReference type="ARBA" id="ARBA00012708"/>
    </source>
</evidence>
<accession>A0A2P5EI54</accession>
<dbReference type="Pfam" id="PF05691">
    <property type="entry name" value="Raffinose_syn"/>
    <property type="match status" value="2"/>
</dbReference>
<dbReference type="PANTHER" id="PTHR31268">
    <property type="match status" value="1"/>
</dbReference>
<dbReference type="EMBL" id="JXTC01000150">
    <property type="protein sequence ID" value="PON85232.1"/>
    <property type="molecule type" value="Genomic_DNA"/>
</dbReference>
<dbReference type="OrthoDB" id="4664297at2759"/>
<reference evidence="6" key="1">
    <citation type="submission" date="2016-06" db="EMBL/GenBank/DDBJ databases">
        <title>Parallel loss of symbiosis genes in relatives of nitrogen-fixing non-legume Parasponia.</title>
        <authorList>
            <person name="Van Velzen R."/>
            <person name="Holmer R."/>
            <person name="Bu F."/>
            <person name="Rutten L."/>
            <person name="Van Zeijl A."/>
            <person name="Liu W."/>
            <person name="Santuari L."/>
            <person name="Cao Q."/>
            <person name="Sharma T."/>
            <person name="Shen D."/>
            <person name="Roswanjaya Y."/>
            <person name="Wardhani T."/>
            <person name="Kalhor M.S."/>
            <person name="Jansen J."/>
            <person name="Van den Hoogen J."/>
            <person name="Gungor B."/>
            <person name="Hartog M."/>
            <person name="Hontelez J."/>
            <person name="Verver J."/>
            <person name="Yang W.-C."/>
            <person name="Schijlen E."/>
            <person name="Repin R."/>
            <person name="Schilthuizen M."/>
            <person name="Schranz E."/>
            <person name="Heidstra R."/>
            <person name="Miyata K."/>
            <person name="Fedorova E."/>
            <person name="Kohlen W."/>
            <person name="Bisseling T."/>
            <person name="Smit S."/>
            <person name="Geurts R."/>
        </authorList>
    </citation>
    <scope>NUCLEOTIDE SEQUENCE [LARGE SCALE GENOMIC DNA]</scope>
    <source>
        <strain evidence="6">cv. RG33-2</strain>
    </source>
</reference>
<dbReference type="GO" id="GO:0016787">
    <property type="term" value="F:hydrolase activity"/>
    <property type="evidence" value="ECO:0007669"/>
    <property type="project" value="UniProtKB-KW"/>
</dbReference>
<protein>
    <recommendedName>
        <fullName evidence="2">galactinol--sucrose galactosyltransferase</fullName>
        <ecNumber evidence="2">2.4.1.82</ecNumber>
    </recommendedName>
</protein>
<evidence type="ECO:0000256" key="3">
    <source>
        <dbReference type="ARBA" id="ARBA00023277"/>
    </source>
</evidence>
<dbReference type="GO" id="GO:0047274">
    <property type="term" value="F:galactinol-sucrose galactosyltransferase activity"/>
    <property type="evidence" value="ECO:0007669"/>
    <property type="project" value="UniProtKB-EC"/>
</dbReference>
<keyword evidence="3" id="KW-0119">Carbohydrate metabolism</keyword>
<dbReference type="InterPro" id="IPR017853">
    <property type="entry name" value="GH"/>
</dbReference>
<evidence type="ECO:0000256" key="4">
    <source>
        <dbReference type="ARBA" id="ARBA00049426"/>
    </source>
</evidence>
<sequence>MTIPAVPSIKNGCLMVRGRVILTQVPENVVVTPISHEAAFVGASSETPSARLVFQLGVLEFKMWSMIPRFGESGCDVPTETQMLLLEAREASEDSDVPDGISESKTGKTFYLVVLPVLDGNFRATLQGTTVNELEFCAESGDPNVQTYQVLEAVFMNSGDSPYKLMRNSIKGTKNDYCLINPGHWRSTKMPKHIDWFGWSTWNAFYIDVSAQGIAEGLKSFSEGGYSPKFLIIDDGWQTTVIERQENGEIPNNTTKFVARLVNFEENDKFKGFCSEICCSDLSHFIKHIKEKYGVRLVYAWHALIGYWGGVLPTSPVMRKYNPRIVYPVQSPGNLSNIVCGTIGTMEKDGIGFIEPSRIHEFYEDFHSYLASCSVDGVKVDVQNILDTLGSGYGGRVALIRQYQEALQESVMKNFKANNLICSMSMNTERIYSSKRGAAARVSEDFMPSEPTFQTLHIAAVAFNSLLLGEIVVPDWDMFYSHHYTADFHGAARALGGCAVYVSDKPGQHNFDIIKKLVLPDGSILRARNAGRPTRDCLFIDPVTDNKSLLKIWNMNKFSGIIGIFNCQRSGKWPPIAGAQWLAPPESDTVVMSGSISPMDVDFLEEAADESWCGDCALYLFKSGLSALLLKCFLIRDLFSRTVYKMNNHVNAGSLLTMPKEASFEVSLGVLKFEIFTVSPIRVVGQSLKFAPIGLVDMYNSGGAVQSFECRDNLSNSVVKLQVRGCGRFGAYSNKKPRSCSVDLEEEIFIYNAKDGLLIFNLGGQCSKRDVEIMY</sequence>
<evidence type="ECO:0000256" key="1">
    <source>
        <dbReference type="ARBA" id="ARBA00007240"/>
    </source>
</evidence>
<gene>
    <name evidence="5" type="ORF">TorRG33x02_189000</name>
</gene>
<proteinExistence type="inferred from homology"/>
<dbReference type="AlphaFoldDB" id="A0A2P5EI54"/>
<dbReference type="SUPFAM" id="SSF51445">
    <property type="entry name" value="(Trans)glycosidases"/>
    <property type="match status" value="1"/>
</dbReference>
<dbReference type="InParanoid" id="A0A2P5EI54"/>
<evidence type="ECO:0000313" key="5">
    <source>
        <dbReference type="EMBL" id="PON85232.1"/>
    </source>
</evidence>
<name>A0A2P5EI54_TREOI</name>